<dbReference type="EMBL" id="DF384213">
    <property type="protein sequence ID" value="GAE02800.1"/>
    <property type="molecule type" value="Genomic_DNA"/>
</dbReference>
<organism evidence="1">
    <name type="scientific">Clostridium botulinum B str. Osaka05</name>
    <dbReference type="NCBI Taxonomy" id="1407017"/>
    <lineage>
        <taxon>Bacteria</taxon>
        <taxon>Bacillati</taxon>
        <taxon>Bacillota</taxon>
        <taxon>Clostridia</taxon>
        <taxon>Eubacteriales</taxon>
        <taxon>Clostridiaceae</taxon>
        <taxon>Clostridium</taxon>
    </lineage>
</organism>
<dbReference type="AlphaFoldDB" id="A0A0S6U5C3"/>
<name>A0A0S6U5C3_CLOBO</name>
<reference evidence="1" key="1">
    <citation type="submission" date="2013-10" db="EMBL/GenBank/DDBJ databases">
        <title>Draft genome sequence of Clostridium botulinum type B strain Osaka05.</title>
        <authorList>
            <person name="Sakaguchi Y."/>
            <person name="Hosomi K."/>
            <person name="Uchiyama J."/>
            <person name="Ogura Y."/>
            <person name="Sakaguchi M."/>
            <person name="Kohda T."/>
            <person name="Mukamoto M."/>
            <person name="Misawa N."/>
            <person name="Matsuzaki S."/>
            <person name="Hayashi T."/>
            <person name="Kozaki S."/>
        </authorList>
    </citation>
    <scope>NUCLEOTIDE SEQUENCE</scope>
    <source>
        <strain evidence="1">Osaka05</strain>
    </source>
</reference>
<protein>
    <recommendedName>
        <fullName evidence="2">Phage protein</fullName>
    </recommendedName>
</protein>
<accession>A0A0S6U5C3</accession>
<gene>
    <name evidence="1" type="ORF">CBO05C_2490</name>
</gene>
<dbReference type="HOGENOM" id="CLU_191427_0_0_9"/>
<proteinExistence type="predicted"/>
<evidence type="ECO:0000313" key="1">
    <source>
        <dbReference type="EMBL" id="GAE02800.1"/>
    </source>
</evidence>
<sequence length="84" mass="10200">MLQKILNFELQPKYRLQLEFKKSGKTYRVITYVPDFLIYHFNTTEELIDVKGMITQQGEMRNKIFDYNYPGLKLDVWRKYDVGK</sequence>
<evidence type="ECO:0008006" key="2">
    <source>
        <dbReference type="Google" id="ProtNLM"/>
    </source>
</evidence>
<dbReference type="RefSeq" id="WP_242831656.1">
    <property type="nucleotide sequence ID" value="NZ_DF384213.1"/>
</dbReference>
<dbReference type="InterPro" id="IPR009414">
    <property type="entry name" value="DUF1064"/>
</dbReference>
<dbReference type="Pfam" id="PF06356">
    <property type="entry name" value="DUF1064"/>
    <property type="match status" value="1"/>
</dbReference>
<dbReference type="Proteomes" id="UP000054164">
    <property type="component" value="Unassembled WGS sequence"/>
</dbReference>